<dbReference type="EMBL" id="JACCAE010000001">
    <property type="protein sequence ID" value="NYF98313.1"/>
    <property type="molecule type" value="Genomic_DNA"/>
</dbReference>
<proteinExistence type="predicted"/>
<keyword evidence="1" id="KW-0575">Peroxidase</keyword>
<dbReference type="AlphaFoldDB" id="A0A852VUF8"/>
<sequence length="187" mass="20712">MADFQMHDQSTAPEGSAELLARSEEQNGRVPGLHAMMAEAPGLLEGYQVLHQLFVDSSFDKEELTVVWQTANVEHSCHYCVPAHTGIAKAMKVDDAITEALREETPLPNERLEALRTFTLAMIRERGNVDDDAVQAFLDAGFTQRQVLEVILGISQKVMSNYTNHVAQTPVDAPFEKFAWHGSSTTV</sequence>
<dbReference type="GO" id="GO:0004601">
    <property type="term" value="F:peroxidase activity"/>
    <property type="evidence" value="ECO:0007669"/>
    <property type="project" value="UniProtKB-KW"/>
</dbReference>
<dbReference type="SUPFAM" id="SSF69118">
    <property type="entry name" value="AhpD-like"/>
    <property type="match status" value="1"/>
</dbReference>
<keyword evidence="1" id="KW-0560">Oxidoreductase</keyword>
<dbReference type="PANTHER" id="PTHR35446">
    <property type="entry name" value="SI:CH211-175M2.5"/>
    <property type="match status" value="1"/>
</dbReference>
<dbReference type="RefSeq" id="WP_185991137.1">
    <property type="nucleotide sequence ID" value="NZ_JACCAE010000001.1"/>
</dbReference>
<reference evidence="1 2" key="1">
    <citation type="submission" date="2020-07" db="EMBL/GenBank/DDBJ databases">
        <title>Sequencing the genomes of 1000 actinobacteria strains.</title>
        <authorList>
            <person name="Klenk H.-P."/>
        </authorList>
    </citation>
    <scope>NUCLEOTIDE SEQUENCE [LARGE SCALE GENOMIC DNA]</scope>
    <source>
        <strain evidence="1 2">DSM 26154</strain>
    </source>
</reference>
<dbReference type="Gene3D" id="1.20.1290.10">
    <property type="entry name" value="AhpD-like"/>
    <property type="match status" value="1"/>
</dbReference>
<evidence type="ECO:0000313" key="1">
    <source>
        <dbReference type="EMBL" id="NYF98313.1"/>
    </source>
</evidence>
<dbReference type="PANTHER" id="PTHR35446:SF3">
    <property type="entry name" value="CMD DOMAIN-CONTAINING PROTEIN"/>
    <property type="match status" value="1"/>
</dbReference>
<comment type="caution">
    <text evidence="1">The sequence shown here is derived from an EMBL/GenBank/DDBJ whole genome shotgun (WGS) entry which is preliminary data.</text>
</comment>
<keyword evidence="2" id="KW-1185">Reference proteome</keyword>
<name>A0A852VUF8_9MICO</name>
<organism evidence="1 2">
    <name type="scientific">Janibacter cremeus</name>
    <dbReference type="NCBI Taxonomy" id="1285192"/>
    <lineage>
        <taxon>Bacteria</taxon>
        <taxon>Bacillati</taxon>
        <taxon>Actinomycetota</taxon>
        <taxon>Actinomycetes</taxon>
        <taxon>Micrococcales</taxon>
        <taxon>Intrasporangiaceae</taxon>
        <taxon>Janibacter</taxon>
    </lineage>
</organism>
<dbReference type="Proteomes" id="UP000554054">
    <property type="component" value="Unassembled WGS sequence"/>
</dbReference>
<protein>
    <submittedName>
        <fullName evidence="1">Alkylhydroperoxidase family enzyme</fullName>
    </submittedName>
</protein>
<accession>A0A852VUF8</accession>
<dbReference type="InterPro" id="IPR029032">
    <property type="entry name" value="AhpD-like"/>
</dbReference>
<evidence type="ECO:0000313" key="2">
    <source>
        <dbReference type="Proteomes" id="UP000554054"/>
    </source>
</evidence>
<gene>
    <name evidence="1" type="ORF">BJY20_001705</name>
</gene>